<evidence type="ECO:0000256" key="1">
    <source>
        <dbReference type="SAM" id="MobiDB-lite"/>
    </source>
</evidence>
<feature type="region of interest" description="Disordered" evidence="1">
    <location>
        <begin position="28"/>
        <end position="69"/>
    </location>
</feature>
<dbReference type="AlphaFoldDB" id="A0A645HD15"/>
<accession>A0A645HD15</accession>
<dbReference type="EMBL" id="VSSQ01089927">
    <property type="protein sequence ID" value="MPN36019.1"/>
    <property type="molecule type" value="Genomic_DNA"/>
</dbReference>
<comment type="caution">
    <text evidence="2">The sequence shown here is derived from an EMBL/GenBank/DDBJ whole genome shotgun (WGS) entry which is preliminary data.</text>
</comment>
<reference evidence="2" key="1">
    <citation type="submission" date="2019-08" db="EMBL/GenBank/DDBJ databases">
        <authorList>
            <person name="Kucharzyk K."/>
            <person name="Murdoch R.W."/>
            <person name="Higgins S."/>
            <person name="Loffler F."/>
        </authorList>
    </citation>
    <scope>NUCLEOTIDE SEQUENCE</scope>
</reference>
<organism evidence="2">
    <name type="scientific">bioreactor metagenome</name>
    <dbReference type="NCBI Taxonomy" id="1076179"/>
    <lineage>
        <taxon>unclassified sequences</taxon>
        <taxon>metagenomes</taxon>
        <taxon>ecological metagenomes</taxon>
    </lineage>
</organism>
<gene>
    <name evidence="2" type="ORF">SDC9_183524</name>
</gene>
<feature type="compositionally biased region" description="Basic and acidic residues" evidence="1">
    <location>
        <begin position="33"/>
        <end position="47"/>
    </location>
</feature>
<evidence type="ECO:0000313" key="2">
    <source>
        <dbReference type="EMBL" id="MPN36019.1"/>
    </source>
</evidence>
<name>A0A645HD15_9ZZZZ</name>
<sequence>MKPVFKVIGQGERIARHFRITAKSFGYQQPVKKSADPKSDGRPDRFLRPGQGYIGQARQARKQPSAHIGSLRTHRGYPWIQFSSSQYVIG</sequence>
<protein>
    <submittedName>
        <fullName evidence="2">Uncharacterized protein</fullName>
    </submittedName>
</protein>
<proteinExistence type="predicted"/>